<dbReference type="Proteomes" id="UP001242480">
    <property type="component" value="Unassembled WGS sequence"/>
</dbReference>
<dbReference type="RefSeq" id="WP_307277072.1">
    <property type="nucleotide sequence ID" value="NZ_JAUSVX010000009.1"/>
</dbReference>
<protein>
    <submittedName>
        <fullName evidence="1">Uncharacterized protein</fullName>
    </submittedName>
</protein>
<proteinExistence type="predicted"/>
<name>A0ABU0JDY7_9HYPH</name>
<evidence type="ECO:0000313" key="2">
    <source>
        <dbReference type="Proteomes" id="UP001242480"/>
    </source>
</evidence>
<evidence type="ECO:0000313" key="1">
    <source>
        <dbReference type="EMBL" id="MDQ0471613.1"/>
    </source>
</evidence>
<keyword evidence="2" id="KW-1185">Reference proteome</keyword>
<dbReference type="EMBL" id="JAUSVX010000009">
    <property type="protein sequence ID" value="MDQ0471613.1"/>
    <property type="molecule type" value="Genomic_DNA"/>
</dbReference>
<comment type="caution">
    <text evidence="1">The sequence shown here is derived from an EMBL/GenBank/DDBJ whole genome shotgun (WGS) entry which is preliminary data.</text>
</comment>
<sequence length="52" mass="5570">MFELSLGRTFAIADITSHGLLELEVGEVVGVASYLHSIWIEPDCVEPAEAPG</sequence>
<gene>
    <name evidence="1" type="ORF">QO011_004638</name>
</gene>
<accession>A0ABU0JDY7</accession>
<organism evidence="1 2">
    <name type="scientific">Labrys wisconsinensis</name>
    <dbReference type="NCBI Taxonomy" id="425677"/>
    <lineage>
        <taxon>Bacteria</taxon>
        <taxon>Pseudomonadati</taxon>
        <taxon>Pseudomonadota</taxon>
        <taxon>Alphaproteobacteria</taxon>
        <taxon>Hyphomicrobiales</taxon>
        <taxon>Xanthobacteraceae</taxon>
        <taxon>Labrys</taxon>
    </lineage>
</organism>
<reference evidence="1 2" key="1">
    <citation type="submission" date="2023-07" db="EMBL/GenBank/DDBJ databases">
        <title>Genomic Encyclopedia of Type Strains, Phase IV (KMG-IV): sequencing the most valuable type-strain genomes for metagenomic binning, comparative biology and taxonomic classification.</title>
        <authorList>
            <person name="Goeker M."/>
        </authorList>
    </citation>
    <scope>NUCLEOTIDE SEQUENCE [LARGE SCALE GENOMIC DNA]</scope>
    <source>
        <strain evidence="1 2">DSM 19619</strain>
    </source>
</reference>